<organism evidence="1 2">
    <name type="scientific">Paracoccus acridae</name>
    <dbReference type="NCBI Taxonomy" id="1795310"/>
    <lineage>
        <taxon>Bacteria</taxon>
        <taxon>Pseudomonadati</taxon>
        <taxon>Pseudomonadota</taxon>
        <taxon>Alphaproteobacteria</taxon>
        <taxon>Rhodobacterales</taxon>
        <taxon>Paracoccaceae</taxon>
        <taxon>Paracoccus</taxon>
    </lineage>
</organism>
<protein>
    <submittedName>
        <fullName evidence="1">Uncharacterized protein</fullName>
    </submittedName>
</protein>
<name>A0ABQ1VPC1_9RHOB</name>
<accession>A0ABQ1VPC1</accession>
<sequence>MIGVSIISRRTEQAVLALTRKARLAREHLHAATLQDCPASIMDLAARVDRQMADGAKGPDGLEAVSDDIRQVIHGLSRIAQDDVKPVIIDDESCMTALHERLVPTYRAILCSVAATALVEYLEALAAVTDARRADALLKNL</sequence>
<gene>
    <name evidence="1" type="ORF">GCM10011402_38430</name>
</gene>
<keyword evidence="2" id="KW-1185">Reference proteome</keyword>
<evidence type="ECO:0000313" key="1">
    <source>
        <dbReference type="EMBL" id="GGF82154.1"/>
    </source>
</evidence>
<dbReference type="EMBL" id="BMIV01000048">
    <property type="protein sequence ID" value="GGF82154.1"/>
    <property type="molecule type" value="Genomic_DNA"/>
</dbReference>
<comment type="caution">
    <text evidence="1">The sequence shown here is derived from an EMBL/GenBank/DDBJ whole genome shotgun (WGS) entry which is preliminary data.</text>
</comment>
<reference evidence="2" key="1">
    <citation type="journal article" date="2019" name="Int. J. Syst. Evol. Microbiol.">
        <title>The Global Catalogue of Microorganisms (GCM) 10K type strain sequencing project: providing services to taxonomists for standard genome sequencing and annotation.</title>
        <authorList>
            <consortium name="The Broad Institute Genomics Platform"/>
            <consortium name="The Broad Institute Genome Sequencing Center for Infectious Disease"/>
            <person name="Wu L."/>
            <person name="Ma J."/>
        </authorList>
    </citation>
    <scope>NUCLEOTIDE SEQUENCE [LARGE SCALE GENOMIC DNA]</scope>
    <source>
        <strain evidence="2">CGMCC 1.15419</strain>
    </source>
</reference>
<dbReference type="Proteomes" id="UP000640509">
    <property type="component" value="Unassembled WGS sequence"/>
</dbReference>
<evidence type="ECO:0000313" key="2">
    <source>
        <dbReference type="Proteomes" id="UP000640509"/>
    </source>
</evidence>
<proteinExistence type="predicted"/>
<dbReference type="RefSeq" id="WP_188717359.1">
    <property type="nucleotide sequence ID" value="NZ_BMIV01000048.1"/>
</dbReference>